<dbReference type="STRING" id="1122133.SAMN02745157_2342"/>
<dbReference type="PIRSF" id="PIRSF009467">
    <property type="entry name" value="Ureas_acces_UreF"/>
    <property type="match status" value="1"/>
</dbReference>
<comment type="subunit">
    <text evidence="3">UreD, UreF and UreG form a complex that acts as a GTP-hydrolysis-dependent molecular chaperone, activating the urease apoprotein by helping to assemble the nickel containing metallocenter of UreC. The UreE protein probably delivers the nickel.</text>
</comment>
<dbReference type="PANTHER" id="PTHR33620:SF1">
    <property type="entry name" value="UREASE ACCESSORY PROTEIN F"/>
    <property type="match status" value="1"/>
</dbReference>
<keyword evidence="5" id="KW-1185">Reference proteome</keyword>
<dbReference type="GO" id="GO:0016151">
    <property type="term" value="F:nickel cation binding"/>
    <property type="evidence" value="ECO:0007669"/>
    <property type="project" value="UniProtKB-UniRule"/>
</dbReference>
<proteinExistence type="inferred from homology"/>
<comment type="function">
    <text evidence="3">Required for maturation of urease via the functional incorporation of the urease nickel metallocenter.</text>
</comment>
<keyword evidence="1 3" id="KW-0996">Nickel insertion</keyword>
<evidence type="ECO:0000256" key="2">
    <source>
        <dbReference type="ARBA" id="ARBA00023186"/>
    </source>
</evidence>
<gene>
    <name evidence="3" type="primary">ureF</name>
    <name evidence="4" type="ORF">SAMN02745157_2342</name>
</gene>
<name>A0A1M5CG23_9HYPH</name>
<evidence type="ECO:0000256" key="1">
    <source>
        <dbReference type="ARBA" id="ARBA00022988"/>
    </source>
</evidence>
<dbReference type="GO" id="GO:0005737">
    <property type="term" value="C:cytoplasm"/>
    <property type="evidence" value="ECO:0007669"/>
    <property type="project" value="UniProtKB-SubCell"/>
</dbReference>
<dbReference type="PANTHER" id="PTHR33620">
    <property type="entry name" value="UREASE ACCESSORY PROTEIN F"/>
    <property type="match status" value="1"/>
</dbReference>
<reference evidence="4 5" key="1">
    <citation type="submission" date="2016-11" db="EMBL/GenBank/DDBJ databases">
        <authorList>
            <person name="Jaros S."/>
            <person name="Januszkiewicz K."/>
            <person name="Wedrychowicz H."/>
        </authorList>
    </citation>
    <scope>NUCLEOTIDE SEQUENCE [LARGE SCALE GENOMIC DNA]</scope>
    <source>
        <strain evidence="4 5">DSM 19436</strain>
    </source>
</reference>
<protein>
    <recommendedName>
        <fullName evidence="3">Urease accessory protein UreF</fullName>
    </recommendedName>
</protein>
<dbReference type="Gene3D" id="1.10.4190.10">
    <property type="entry name" value="Urease accessory protein UreF"/>
    <property type="match status" value="1"/>
</dbReference>
<dbReference type="InterPro" id="IPR038277">
    <property type="entry name" value="UreF_sf"/>
</dbReference>
<comment type="subcellular location">
    <subcellularLocation>
        <location evidence="3">Cytoplasm</location>
    </subcellularLocation>
</comment>
<dbReference type="Pfam" id="PF01730">
    <property type="entry name" value="UreF"/>
    <property type="match status" value="1"/>
</dbReference>
<accession>A0A1M5CG23</accession>
<evidence type="ECO:0000313" key="5">
    <source>
        <dbReference type="Proteomes" id="UP000184485"/>
    </source>
</evidence>
<comment type="similarity">
    <text evidence="3">Belongs to the UreF family.</text>
</comment>
<evidence type="ECO:0000256" key="3">
    <source>
        <dbReference type="HAMAP-Rule" id="MF_01385"/>
    </source>
</evidence>
<dbReference type="Proteomes" id="UP000184485">
    <property type="component" value="Unassembled WGS sequence"/>
</dbReference>
<dbReference type="AlphaFoldDB" id="A0A1M5CG23"/>
<keyword evidence="3" id="KW-0963">Cytoplasm</keyword>
<dbReference type="HAMAP" id="MF_01385">
    <property type="entry name" value="UreF"/>
    <property type="match status" value="1"/>
</dbReference>
<organism evidence="4 5">
    <name type="scientific">Kaistia soli DSM 19436</name>
    <dbReference type="NCBI Taxonomy" id="1122133"/>
    <lineage>
        <taxon>Bacteria</taxon>
        <taxon>Pseudomonadati</taxon>
        <taxon>Pseudomonadota</taxon>
        <taxon>Alphaproteobacteria</taxon>
        <taxon>Hyphomicrobiales</taxon>
        <taxon>Kaistiaceae</taxon>
        <taxon>Kaistia</taxon>
    </lineage>
</organism>
<dbReference type="InterPro" id="IPR002639">
    <property type="entry name" value="UreF"/>
</dbReference>
<keyword evidence="2 3" id="KW-0143">Chaperone</keyword>
<evidence type="ECO:0000313" key="4">
    <source>
        <dbReference type="EMBL" id="SHF53714.1"/>
    </source>
</evidence>
<dbReference type="RefSeq" id="WP_175561822.1">
    <property type="nucleotide sequence ID" value="NZ_FQUP01000002.1"/>
</dbReference>
<dbReference type="EMBL" id="FQUP01000002">
    <property type="protein sequence ID" value="SHF53714.1"/>
    <property type="molecule type" value="Genomic_DNA"/>
</dbReference>
<sequence length="237" mass="24866">MTFHDPVLGDAVDPHALHRLLAWLSPSFPVGAFSYSHGLEWAIEDGTVTDAPSLEAWVGDILMHGAGRTDAILFAHAAAAIDDAAALRDIVDLAAAFQPGAERRLEALAQGRAFLIAVRAAWPNPVLERAAAIIDGTEGPAYAVAVAVTAAAHGVPRRPAVHAYLHAFAANIISAGLRAVPLGQTDGQKIIARLGPVVARVVDSVEGLPLEALGGAAFRADIASMKHETQYTRLFRS</sequence>